<evidence type="ECO:0000256" key="2">
    <source>
        <dbReference type="ARBA" id="ARBA00022692"/>
    </source>
</evidence>
<feature type="transmembrane region" description="Helical" evidence="5">
    <location>
        <begin position="105"/>
        <end position="129"/>
    </location>
</feature>
<feature type="transmembrane region" description="Helical" evidence="5">
    <location>
        <begin position="149"/>
        <end position="166"/>
    </location>
</feature>
<feature type="transmembrane region" description="Helical" evidence="5">
    <location>
        <begin position="51"/>
        <end position="84"/>
    </location>
</feature>
<feature type="transmembrane region" description="Helical" evidence="5">
    <location>
        <begin position="261"/>
        <end position="283"/>
    </location>
</feature>
<dbReference type="RefSeq" id="WP_254168905.1">
    <property type="nucleotide sequence ID" value="NZ_JANAFB010000058.1"/>
</dbReference>
<gene>
    <name evidence="6" type="ORF">NBM05_14485</name>
</gene>
<evidence type="ECO:0000313" key="6">
    <source>
        <dbReference type="EMBL" id="MCP3427180.1"/>
    </source>
</evidence>
<dbReference type="Pfam" id="PF13520">
    <property type="entry name" value="AA_permease_2"/>
    <property type="match status" value="1"/>
</dbReference>
<accession>A0A9X2KJK4</accession>
<evidence type="ECO:0000256" key="3">
    <source>
        <dbReference type="ARBA" id="ARBA00022989"/>
    </source>
</evidence>
<dbReference type="PANTHER" id="PTHR47704:SF1">
    <property type="entry name" value="POTASSIUM TRANSPORTER KIMA"/>
    <property type="match status" value="1"/>
</dbReference>
<protein>
    <submittedName>
        <fullName evidence="6">Amino acid permease</fullName>
    </submittedName>
</protein>
<feature type="transmembrane region" description="Helical" evidence="5">
    <location>
        <begin position="441"/>
        <end position="463"/>
    </location>
</feature>
<dbReference type="EMBL" id="JANAFB010000058">
    <property type="protein sequence ID" value="MCP3427180.1"/>
    <property type="molecule type" value="Genomic_DNA"/>
</dbReference>
<feature type="transmembrane region" description="Helical" evidence="5">
    <location>
        <begin position="330"/>
        <end position="354"/>
    </location>
</feature>
<keyword evidence="4 5" id="KW-0472">Membrane</keyword>
<keyword evidence="3 5" id="KW-1133">Transmembrane helix</keyword>
<keyword evidence="2 5" id="KW-0812">Transmembrane</keyword>
<keyword evidence="7" id="KW-1185">Reference proteome</keyword>
<feature type="transmembrane region" description="Helical" evidence="5">
    <location>
        <begin position="469"/>
        <end position="487"/>
    </location>
</feature>
<dbReference type="GO" id="GO:0022857">
    <property type="term" value="F:transmembrane transporter activity"/>
    <property type="evidence" value="ECO:0007669"/>
    <property type="project" value="InterPro"/>
</dbReference>
<evidence type="ECO:0000256" key="4">
    <source>
        <dbReference type="ARBA" id="ARBA00023136"/>
    </source>
</evidence>
<dbReference type="GO" id="GO:0016020">
    <property type="term" value="C:membrane"/>
    <property type="evidence" value="ECO:0007669"/>
    <property type="project" value="UniProtKB-SubCell"/>
</dbReference>
<dbReference type="PANTHER" id="PTHR47704">
    <property type="entry name" value="POTASSIUM TRANSPORTER KIMA"/>
    <property type="match status" value="1"/>
</dbReference>
<comment type="subcellular location">
    <subcellularLocation>
        <location evidence="1">Membrane</location>
        <topology evidence="1">Multi-pass membrane protein</topology>
    </subcellularLocation>
</comment>
<name>A0A9X2KJK4_9MICC</name>
<comment type="caution">
    <text evidence="6">The sequence shown here is derived from an EMBL/GenBank/DDBJ whole genome shotgun (WGS) entry which is preliminary data.</text>
</comment>
<organism evidence="6 7">
    <name type="scientific">Rothia santali</name>
    <dbReference type="NCBI Taxonomy" id="2949643"/>
    <lineage>
        <taxon>Bacteria</taxon>
        <taxon>Bacillati</taxon>
        <taxon>Actinomycetota</taxon>
        <taxon>Actinomycetes</taxon>
        <taxon>Micrococcales</taxon>
        <taxon>Micrococcaceae</taxon>
        <taxon>Rothia</taxon>
    </lineage>
</organism>
<dbReference type="InterPro" id="IPR053153">
    <property type="entry name" value="APC_K+_Transporter"/>
</dbReference>
<feature type="transmembrane region" description="Helical" evidence="5">
    <location>
        <begin position="375"/>
        <end position="396"/>
    </location>
</feature>
<sequence length="653" mass="69838">MQSLTARARRVLLGAPEETRNLRELTLPKRSALPVFGSDGLSALAYAPDEIIMVLALSGTAALALSPWVGLAIAVTLFLVVGTYRYNITEVARSGGDFAVVTERLGPAAGSAVGASLLFDFVLMVAVSISSASTYLVTLLPVLQGHRPLLAVGLVVLLTVAYLRGLRLAGRAAPVPAWAFAVLLALTVGVGVVQSWVGALGPAPSAGYELVPATPAEDALVGFGLALLLARAFSSGAVTLTGVESVSNAVPFFRPPRSRNAATTLMITGSISAVALLGVLYLARESGAVVAMDPEQLRIDGSPAPEGFLQMPVLGQVVVAVFGRGVVSELLLISTALLLLVAPVAAYIGFPILASSMADRGYLPVQLRAGENRSAYASGALMLGAGAAAVTAAFGADVNDLIQLYVLGVLFSMSLTQGAVLRSRHRQIRRTTDRFPRRRLLRAQAVTAAGLAATLLALVVVLITKLGQGAWVTVLVVAALSLAANATKRHYRRIDEELAVTGRHQYKALPARVHAMVVIPRLRRPALRALSYARATRPSTLEALVLNVDDAQTREIRSRWDAYEIPVPMTVLEAPYRDRIRPILEHVRAARTRSPRDVVIVYVPEYIVERWWQRILHRRLGRRLSRALAEEPGVVTALVPWRLGRENDDLEES</sequence>
<dbReference type="Gene3D" id="1.20.1740.10">
    <property type="entry name" value="Amino acid/polyamine transporter I"/>
    <property type="match status" value="1"/>
</dbReference>
<evidence type="ECO:0000256" key="5">
    <source>
        <dbReference type="SAM" id="Phobius"/>
    </source>
</evidence>
<proteinExistence type="predicted"/>
<dbReference type="InterPro" id="IPR002293">
    <property type="entry name" value="AA/rel_permease1"/>
</dbReference>
<dbReference type="Proteomes" id="UP001139502">
    <property type="component" value="Unassembled WGS sequence"/>
</dbReference>
<feature type="transmembrane region" description="Helical" evidence="5">
    <location>
        <begin position="178"/>
        <end position="199"/>
    </location>
</feature>
<evidence type="ECO:0000313" key="7">
    <source>
        <dbReference type="Proteomes" id="UP001139502"/>
    </source>
</evidence>
<reference evidence="6" key="1">
    <citation type="submission" date="2022-06" db="EMBL/GenBank/DDBJ databases">
        <title>Rothia sp. isolated from sandalwood seedling.</title>
        <authorList>
            <person name="Tuikhar N."/>
            <person name="Kirdat K."/>
            <person name="Thorat V."/>
            <person name="Swetha P."/>
            <person name="Padma S."/>
            <person name="Sundararaj R."/>
            <person name="Yadav A."/>
        </authorList>
    </citation>
    <scope>NUCLEOTIDE SEQUENCE</scope>
    <source>
        <strain evidence="6">AR01</strain>
    </source>
</reference>
<feature type="transmembrane region" description="Helical" evidence="5">
    <location>
        <begin position="402"/>
        <end position="421"/>
    </location>
</feature>
<feature type="transmembrane region" description="Helical" evidence="5">
    <location>
        <begin position="219"/>
        <end position="240"/>
    </location>
</feature>
<evidence type="ECO:0000256" key="1">
    <source>
        <dbReference type="ARBA" id="ARBA00004141"/>
    </source>
</evidence>
<dbReference type="AlphaFoldDB" id="A0A9X2KJK4"/>